<reference evidence="7 8" key="1">
    <citation type="submission" date="2024-04" db="EMBL/GenBank/DDBJ databases">
        <title>Tritrichomonas musculus Genome.</title>
        <authorList>
            <person name="Alves-Ferreira E."/>
            <person name="Grigg M."/>
            <person name="Lorenzi H."/>
            <person name="Galac M."/>
        </authorList>
    </citation>
    <scope>NUCLEOTIDE SEQUENCE [LARGE SCALE GENOMIC DNA]</scope>
    <source>
        <strain evidence="7 8">EAF2021</strain>
    </source>
</reference>
<evidence type="ECO:0000259" key="6">
    <source>
        <dbReference type="PROSITE" id="PS50011"/>
    </source>
</evidence>
<dbReference type="PROSITE" id="PS50011">
    <property type="entry name" value="PROTEIN_KINASE_DOM"/>
    <property type="match status" value="1"/>
</dbReference>
<keyword evidence="1" id="KW-0723">Serine/threonine-protein kinase</keyword>
<evidence type="ECO:0000256" key="2">
    <source>
        <dbReference type="ARBA" id="ARBA00022679"/>
    </source>
</evidence>
<sequence>MENLKNTIGIYRLTQFLSSGSMGCVWECQNMTTGELFACKIVSLEICLQDEYFSHFINELYIHSRIRHPSISEIHDLLFENNLIYLIFELCNEGDLNDIVQESGGLDESQAKHYFFQIMSAIKYIHQLGIAHRDIKLENILITENKNVKLTDFGLCKRINGNSPLLTTCGTLAYAAPEIISEKPYDGMKADIWSSGIVLYAMICCHFPWTIQTDLPQEAMMHETVRQILEGQVEIPDGITFELQNLLSNLLNNDPEMRPSAEEIINHPWFEGMEETIDSDALVPDGNLVSLVDSLIVELQKRKKG</sequence>
<dbReference type="PROSITE" id="PS00108">
    <property type="entry name" value="PROTEIN_KINASE_ST"/>
    <property type="match status" value="1"/>
</dbReference>
<dbReference type="SUPFAM" id="SSF56112">
    <property type="entry name" value="Protein kinase-like (PK-like)"/>
    <property type="match status" value="1"/>
</dbReference>
<dbReference type="Gene3D" id="1.10.510.10">
    <property type="entry name" value="Transferase(Phosphotransferase) domain 1"/>
    <property type="match status" value="1"/>
</dbReference>
<evidence type="ECO:0000313" key="7">
    <source>
        <dbReference type="EMBL" id="KAK8887599.1"/>
    </source>
</evidence>
<gene>
    <name evidence="7" type="ORF">M9Y10_038650</name>
</gene>
<evidence type="ECO:0000256" key="5">
    <source>
        <dbReference type="ARBA" id="ARBA00022840"/>
    </source>
</evidence>
<dbReference type="InterPro" id="IPR000719">
    <property type="entry name" value="Prot_kinase_dom"/>
</dbReference>
<keyword evidence="8" id="KW-1185">Reference proteome</keyword>
<keyword evidence="5" id="KW-0067">ATP-binding</keyword>
<dbReference type="InterPro" id="IPR011009">
    <property type="entry name" value="Kinase-like_dom_sf"/>
</dbReference>
<dbReference type="SMART" id="SM00220">
    <property type="entry name" value="S_TKc"/>
    <property type="match status" value="1"/>
</dbReference>
<dbReference type="EMBL" id="JAPFFF010000006">
    <property type="protein sequence ID" value="KAK8887599.1"/>
    <property type="molecule type" value="Genomic_DNA"/>
</dbReference>
<evidence type="ECO:0000256" key="3">
    <source>
        <dbReference type="ARBA" id="ARBA00022741"/>
    </source>
</evidence>
<name>A0ABR2K918_9EUKA</name>
<comment type="caution">
    <text evidence="7">The sequence shown here is derived from an EMBL/GenBank/DDBJ whole genome shotgun (WGS) entry which is preliminary data.</text>
</comment>
<proteinExistence type="predicted"/>
<dbReference type="PROSITE" id="PS51257">
    <property type="entry name" value="PROKAR_LIPOPROTEIN"/>
    <property type="match status" value="1"/>
</dbReference>
<dbReference type="PANTHER" id="PTHR24345">
    <property type="entry name" value="SERINE/THREONINE-PROTEIN KINASE PLK"/>
    <property type="match status" value="1"/>
</dbReference>
<organism evidence="7 8">
    <name type="scientific">Tritrichomonas musculus</name>
    <dbReference type="NCBI Taxonomy" id="1915356"/>
    <lineage>
        <taxon>Eukaryota</taxon>
        <taxon>Metamonada</taxon>
        <taxon>Parabasalia</taxon>
        <taxon>Tritrichomonadida</taxon>
        <taxon>Tritrichomonadidae</taxon>
        <taxon>Tritrichomonas</taxon>
    </lineage>
</organism>
<keyword evidence="3" id="KW-0547">Nucleotide-binding</keyword>
<evidence type="ECO:0000256" key="4">
    <source>
        <dbReference type="ARBA" id="ARBA00022777"/>
    </source>
</evidence>
<protein>
    <recommendedName>
        <fullName evidence="6">Protein kinase domain-containing protein</fullName>
    </recommendedName>
</protein>
<keyword evidence="4" id="KW-0418">Kinase</keyword>
<dbReference type="Pfam" id="PF00069">
    <property type="entry name" value="Pkinase"/>
    <property type="match status" value="1"/>
</dbReference>
<keyword evidence="2" id="KW-0808">Transferase</keyword>
<feature type="domain" description="Protein kinase" evidence="6">
    <location>
        <begin position="11"/>
        <end position="270"/>
    </location>
</feature>
<dbReference type="PANTHER" id="PTHR24345:SF91">
    <property type="entry name" value="SERINE_THREONINE-PROTEIN KINASE PLK4"/>
    <property type="match status" value="1"/>
</dbReference>
<dbReference type="InterPro" id="IPR008271">
    <property type="entry name" value="Ser/Thr_kinase_AS"/>
</dbReference>
<evidence type="ECO:0000256" key="1">
    <source>
        <dbReference type="ARBA" id="ARBA00022527"/>
    </source>
</evidence>
<dbReference type="Proteomes" id="UP001470230">
    <property type="component" value="Unassembled WGS sequence"/>
</dbReference>
<accession>A0ABR2K918</accession>
<evidence type="ECO:0000313" key="8">
    <source>
        <dbReference type="Proteomes" id="UP001470230"/>
    </source>
</evidence>